<sequence length="409" mass="45225">MSERGRQQEAQDFLDLLRAQARAEQGTADRPPGTGAAVRDLTERILRDSFNAEQGKDPRIRAQVEHEAARNLRSQDDVFAEMFAGMQDHIERTARDRIQGDGLDLAALRPLISHLRTGQLNAVSMRVPGRHGAHLVLVEDQMPLFASKLSKAVAWAVPHGPADAEGMVGLQWSLPAAVERIETVPEVAERFTDIVVAYAVTGRVGDAGHHLLPPGLFNFAGMLRDSLEYFVVGHEYAHIISGHLDSAVRRRGVLPVEEAEVLAYSWRHEFDADLLGMVLSLNAGVEHDNRDLWVGFLGISLFFDALDVMDRAVALLQTGDEHARQLGSHPPSDLRKQCLRGFLPRMADADRVRMALELADIQGQIIRELWARTRPALLDLHRRGVPTAQTWRTIPKETGDPGPVPTASA</sequence>
<reference evidence="2 3" key="1">
    <citation type="submission" date="2016-07" db="EMBL/GenBank/DDBJ databases">
        <title>Draft genome of Streptomyces diastatochromogenes.</title>
        <authorList>
            <person name="Podduturi R."/>
            <person name="Lukassen M.B."/>
            <person name="Clausen N."/>
            <person name="Nielsen J.L."/>
            <person name="Jorgensen N.O."/>
        </authorList>
    </citation>
    <scope>NUCLEOTIDE SEQUENCE [LARGE SCALE GENOMIC DNA]</scope>
    <source>
        <strain evidence="2 3">DSM 40608</strain>
    </source>
</reference>
<dbReference type="AlphaFoldDB" id="A0A233RX54"/>
<dbReference type="OrthoDB" id="5181094at2"/>
<keyword evidence="3" id="KW-1185">Reference proteome</keyword>
<dbReference type="EMBL" id="MCGQ01000058">
    <property type="protein sequence ID" value="OXY87987.1"/>
    <property type="molecule type" value="Genomic_DNA"/>
</dbReference>
<protein>
    <submittedName>
        <fullName evidence="2">Uncharacterized protein</fullName>
    </submittedName>
</protein>
<feature type="region of interest" description="Disordered" evidence="1">
    <location>
        <begin position="389"/>
        <end position="409"/>
    </location>
</feature>
<dbReference type="RefSeq" id="WP_094222421.1">
    <property type="nucleotide sequence ID" value="NZ_MCGQ01000058.1"/>
</dbReference>
<name>A0A233RX54_STRDA</name>
<organism evidence="2 3">
    <name type="scientific">Streptomyces diastatochromogenes</name>
    <dbReference type="NCBI Taxonomy" id="42236"/>
    <lineage>
        <taxon>Bacteria</taxon>
        <taxon>Bacillati</taxon>
        <taxon>Actinomycetota</taxon>
        <taxon>Actinomycetes</taxon>
        <taxon>Kitasatosporales</taxon>
        <taxon>Streptomycetaceae</taxon>
        <taxon>Streptomyces</taxon>
    </lineage>
</organism>
<accession>A0A233RX54</accession>
<evidence type="ECO:0000313" key="2">
    <source>
        <dbReference type="EMBL" id="OXY87987.1"/>
    </source>
</evidence>
<evidence type="ECO:0000313" key="3">
    <source>
        <dbReference type="Proteomes" id="UP000215483"/>
    </source>
</evidence>
<gene>
    <name evidence="2" type="ORF">BEK98_42795</name>
</gene>
<evidence type="ECO:0000256" key="1">
    <source>
        <dbReference type="SAM" id="MobiDB-lite"/>
    </source>
</evidence>
<comment type="caution">
    <text evidence="2">The sequence shown here is derived from an EMBL/GenBank/DDBJ whole genome shotgun (WGS) entry which is preliminary data.</text>
</comment>
<feature type="region of interest" description="Disordered" evidence="1">
    <location>
        <begin position="1"/>
        <end position="38"/>
    </location>
</feature>
<dbReference type="Proteomes" id="UP000215483">
    <property type="component" value="Unassembled WGS sequence"/>
</dbReference>
<proteinExistence type="predicted"/>